<dbReference type="InterPro" id="IPR002878">
    <property type="entry name" value="ChsH2_C"/>
</dbReference>
<dbReference type="SUPFAM" id="SSF50249">
    <property type="entry name" value="Nucleic acid-binding proteins"/>
    <property type="match status" value="1"/>
</dbReference>
<evidence type="ECO:0000313" key="3">
    <source>
        <dbReference type="EMBL" id="ARQ13820.1"/>
    </source>
</evidence>
<sequence>MNDQSIKRPVPRPTAWSKPYWDAAREKRLIIQHCNKCSTKIMNPKQYCPNCLSDDLGWSESAGRGTVYSYSIQKRSAASPFVDKVPYVVAVVRLDDGVQLLTNIIGERALSVQCGATVRVAFEPIAGTDITLPVFELVH</sequence>
<reference evidence="3 4" key="1">
    <citation type="submission" date="2017-04" db="EMBL/GenBank/DDBJ databases">
        <title>Complete genome sequences of Rhizobium genomic linages associated to common bean (phaseolus vulgaris).</title>
        <authorList>
            <person name="Santamaria R.I."/>
            <person name="Bustos P."/>
            <person name="Perez-Carrascal O."/>
            <person name="Martinez-Flores I."/>
            <person name="Juarez S."/>
            <person name="Lozano L."/>
            <person name="Miranda F."/>
            <person name="Vinuesa P."/>
            <person name="Martinez-Romero E."/>
            <person name="Cevallos M.A."/>
            <person name="Romero D."/>
            <person name="Davila G."/>
            <person name="Gonzalez V."/>
        </authorList>
    </citation>
    <scope>NUCLEOTIDE SEQUENCE [LARGE SCALE GENOMIC DNA]</scope>
    <source>
        <strain evidence="3 4">NXC12</strain>
        <plasmid evidence="4">pretnxc12e</plasmid>
    </source>
</reference>
<dbReference type="Gene3D" id="6.10.30.10">
    <property type="match status" value="1"/>
</dbReference>
<dbReference type="InterPro" id="IPR022002">
    <property type="entry name" value="ChsH2_Znr"/>
</dbReference>
<dbReference type="RefSeq" id="WP_020919883.1">
    <property type="nucleotide sequence ID" value="NZ_CP020911.1"/>
</dbReference>
<dbReference type="Proteomes" id="UP000194159">
    <property type="component" value="Plasmid pRetNXC12e"/>
</dbReference>
<dbReference type="PANTHER" id="PTHR34075:SF5">
    <property type="entry name" value="BLR3430 PROTEIN"/>
    <property type="match status" value="1"/>
</dbReference>
<keyword evidence="3" id="KW-0614">Plasmid</keyword>
<evidence type="ECO:0000259" key="2">
    <source>
        <dbReference type="Pfam" id="PF12172"/>
    </source>
</evidence>
<dbReference type="InterPro" id="IPR012340">
    <property type="entry name" value="NA-bd_OB-fold"/>
</dbReference>
<evidence type="ECO:0000313" key="4">
    <source>
        <dbReference type="Proteomes" id="UP000194159"/>
    </source>
</evidence>
<name>A0AAN1BM64_RHIET</name>
<feature type="domain" description="ChsH2 rubredoxin-like zinc ribbon" evidence="2">
    <location>
        <begin position="21"/>
        <end position="56"/>
    </location>
</feature>
<dbReference type="PANTHER" id="PTHR34075">
    <property type="entry name" value="BLR3430 PROTEIN"/>
    <property type="match status" value="1"/>
</dbReference>
<proteinExistence type="predicted"/>
<evidence type="ECO:0000259" key="1">
    <source>
        <dbReference type="Pfam" id="PF01796"/>
    </source>
</evidence>
<dbReference type="AlphaFoldDB" id="A0AAN1BM64"/>
<dbReference type="InterPro" id="IPR052513">
    <property type="entry name" value="Thioester_dehydratase-like"/>
</dbReference>
<dbReference type="Pfam" id="PF12172">
    <property type="entry name" value="zf-ChsH2"/>
    <property type="match status" value="1"/>
</dbReference>
<protein>
    <recommendedName>
        <fullName evidence="5">Zn-ribbon domain-containing OB-fold protein</fullName>
    </recommendedName>
</protein>
<accession>A0AAN1BM64</accession>
<dbReference type="EMBL" id="CP020911">
    <property type="protein sequence ID" value="ARQ13820.1"/>
    <property type="molecule type" value="Genomic_DNA"/>
</dbReference>
<geneLocation type="plasmid" evidence="4">
    <name>pretnxc12e</name>
</geneLocation>
<evidence type="ECO:0008006" key="5">
    <source>
        <dbReference type="Google" id="ProtNLM"/>
    </source>
</evidence>
<dbReference type="Pfam" id="PF01796">
    <property type="entry name" value="OB_ChsH2_C"/>
    <property type="match status" value="1"/>
</dbReference>
<gene>
    <name evidence="3" type="ORF">NXC12_PE00223</name>
</gene>
<organism evidence="3 4">
    <name type="scientific">Rhizobium etli</name>
    <dbReference type="NCBI Taxonomy" id="29449"/>
    <lineage>
        <taxon>Bacteria</taxon>
        <taxon>Pseudomonadati</taxon>
        <taxon>Pseudomonadota</taxon>
        <taxon>Alphaproteobacteria</taxon>
        <taxon>Hyphomicrobiales</taxon>
        <taxon>Rhizobiaceae</taxon>
        <taxon>Rhizobium/Agrobacterium group</taxon>
        <taxon>Rhizobium</taxon>
    </lineage>
</organism>
<feature type="domain" description="ChsH2 C-terminal OB-fold" evidence="1">
    <location>
        <begin position="58"/>
        <end position="123"/>
    </location>
</feature>